<reference evidence="2 4" key="1">
    <citation type="submission" date="2014-09" db="EMBL/GenBank/DDBJ databases">
        <title>Xanthomonadaceae 3.5X direct submission.</title>
        <authorList>
            <person name="Fang T."/>
            <person name="Wang H."/>
        </authorList>
    </citation>
    <scope>NUCLEOTIDE SEQUENCE [LARGE SCALE GENOMIC DNA]</scope>
    <source>
        <strain evidence="2 4">3.5X</strain>
    </source>
</reference>
<gene>
    <name evidence="3" type="ORF">HNQ86_000138</name>
    <name evidence="2" type="ORF">LF63_0110440</name>
</gene>
<keyword evidence="4" id="KW-1185">Reference proteome</keyword>
<evidence type="ECO:0000313" key="2">
    <source>
        <dbReference type="EMBL" id="KGI77681.1"/>
    </source>
</evidence>
<dbReference type="Proteomes" id="UP000029708">
    <property type="component" value="Unassembled WGS sequence"/>
</dbReference>
<evidence type="ECO:0000313" key="5">
    <source>
        <dbReference type="Proteomes" id="UP000560000"/>
    </source>
</evidence>
<evidence type="ECO:0000313" key="4">
    <source>
        <dbReference type="Proteomes" id="UP000029708"/>
    </source>
</evidence>
<dbReference type="EMBL" id="JACHET010000001">
    <property type="protein sequence ID" value="MBB6182793.1"/>
    <property type="molecule type" value="Genomic_DNA"/>
</dbReference>
<evidence type="ECO:0000313" key="3">
    <source>
        <dbReference type="EMBL" id="MBB6182793.1"/>
    </source>
</evidence>
<dbReference type="Proteomes" id="UP000560000">
    <property type="component" value="Unassembled WGS sequence"/>
</dbReference>
<proteinExistence type="predicted"/>
<sequence length="378" mass="40095">MKTFYTIALSGLSETDAKQVFAAIESPKLGKWSPSEGGSSDLLIIDVDSVWGHMDWLRAVAEDRLCAAYTEQSSMRDCDLLLQKPLNSDKLIQMLLDVQNGAPAARKPEPAKHQAASAPPTPKPEAKAVPQAPAPMPTPAEKPAPAPAVAPAPVAASPAAPAKTAPKPAAPVQATETVKPAPAQPARDETLGTLLLDGAITDMVLVEGAAGDAKLAIDPINNIYRAPPQLKSIEKLLDVPASRIRPVSAQDAAVQHAGPEQPIVRLLWFAALCASHGELAPHLDPASTWRLTRWPQIEREFPRHFRIATAMMKQPATLEEIADAAKSPVGDVAGFINAYYVAGYVAPEGAAEPTDNSTSNVLGRLRRSFSRNAREASA</sequence>
<dbReference type="RefSeq" id="WP_052394963.1">
    <property type="nucleotide sequence ID" value="NZ_JACHET010000001.1"/>
</dbReference>
<reference evidence="3 5" key="2">
    <citation type="submission" date="2020-08" db="EMBL/GenBank/DDBJ databases">
        <title>Genomic Encyclopedia of Type Strains, Phase IV (KMG-IV): sequencing the most valuable type-strain genomes for metagenomic binning, comparative biology and taxonomic classification.</title>
        <authorList>
            <person name="Goeker M."/>
        </authorList>
    </citation>
    <scope>NUCLEOTIDE SEQUENCE [LARGE SCALE GENOMIC DNA]</scope>
    <source>
        <strain evidence="3 5">DSM 107085</strain>
    </source>
</reference>
<feature type="compositionally biased region" description="Pro residues" evidence="1">
    <location>
        <begin position="132"/>
        <end position="150"/>
    </location>
</feature>
<feature type="compositionally biased region" description="Low complexity" evidence="1">
    <location>
        <begin position="151"/>
        <end position="175"/>
    </location>
</feature>
<name>A0A099CVH2_9GAMM</name>
<protein>
    <submittedName>
        <fullName evidence="2">Uncharacterized protein</fullName>
    </submittedName>
</protein>
<dbReference type="AlphaFoldDB" id="A0A099CVH2"/>
<dbReference type="STRING" id="1543381.LF63_0110440"/>
<feature type="region of interest" description="Disordered" evidence="1">
    <location>
        <begin position="102"/>
        <end position="186"/>
    </location>
</feature>
<dbReference type="EMBL" id="JROI01000011">
    <property type="protein sequence ID" value="KGI77681.1"/>
    <property type="molecule type" value="Genomic_DNA"/>
</dbReference>
<dbReference type="HOGENOM" id="CLU_770887_0_0_6"/>
<accession>A0A099CVH2</accession>
<organism evidence="2 4">
    <name type="scientific">Oleiagrimonas soli</name>
    <dbReference type="NCBI Taxonomy" id="1543381"/>
    <lineage>
        <taxon>Bacteria</taxon>
        <taxon>Pseudomonadati</taxon>
        <taxon>Pseudomonadota</taxon>
        <taxon>Gammaproteobacteria</taxon>
        <taxon>Lysobacterales</taxon>
        <taxon>Rhodanobacteraceae</taxon>
        <taxon>Oleiagrimonas</taxon>
    </lineage>
</organism>
<evidence type="ECO:0000256" key="1">
    <source>
        <dbReference type="SAM" id="MobiDB-lite"/>
    </source>
</evidence>
<comment type="caution">
    <text evidence="2">The sequence shown here is derived from an EMBL/GenBank/DDBJ whole genome shotgun (WGS) entry which is preliminary data.</text>
</comment>